<evidence type="ECO:0000313" key="18">
    <source>
        <dbReference type="Proteomes" id="UP001519271"/>
    </source>
</evidence>
<evidence type="ECO:0000256" key="9">
    <source>
        <dbReference type="ARBA" id="ARBA00022840"/>
    </source>
</evidence>
<keyword evidence="6 15" id="KW-0812">Transmembrane</keyword>
<dbReference type="InterPro" id="IPR036938">
    <property type="entry name" value="PAP2/HPO_sf"/>
</dbReference>
<dbReference type="SMART" id="SM00014">
    <property type="entry name" value="acidPPc"/>
    <property type="match status" value="1"/>
</dbReference>
<evidence type="ECO:0000256" key="11">
    <source>
        <dbReference type="ARBA" id="ARBA00023098"/>
    </source>
</evidence>
<keyword evidence="18" id="KW-1185">Reference proteome</keyword>
<gene>
    <name evidence="17" type="ORF">J2Z34_000550</name>
</gene>
<evidence type="ECO:0000256" key="13">
    <source>
        <dbReference type="ARBA" id="ARBA00023209"/>
    </source>
</evidence>
<keyword evidence="8 17" id="KW-0418">Kinase</keyword>
<evidence type="ECO:0000313" key="17">
    <source>
        <dbReference type="EMBL" id="MBP1918079.1"/>
    </source>
</evidence>
<evidence type="ECO:0000256" key="14">
    <source>
        <dbReference type="ARBA" id="ARBA00023264"/>
    </source>
</evidence>
<dbReference type="PANTHER" id="PTHR34299:SF1">
    <property type="entry name" value="DIACYLGLYCEROL KINASE"/>
    <property type="match status" value="1"/>
</dbReference>
<dbReference type="InterPro" id="IPR000829">
    <property type="entry name" value="DAGK"/>
</dbReference>
<dbReference type="CDD" id="cd03383">
    <property type="entry name" value="PAP2_diacylglycerolkinase"/>
    <property type="match status" value="1"/>
</dbReference>
<keyword evidence="10 15" id="KW-1133">Transmembrane helix</keyword>
<evidence type="ECO:0000256" key="6">
    <source>
        <dbReference type="ARBA" id="ARBA00022692"/>
    </source>
</evidence>
<dbReference type="Proteomes" id="UP001519271">
    <property type="component" value="Unassembled WGS sequence"/>
</dbReference>
<feature type="transmembrane region" description="Helical" evidence="15">
    <location>
        <begin position="51"/>
        <end position="71"/>
    </location>
</feature>
<protein>
    <submittedName>
        <fullName evidence="17">Diacylglycerol kinase (ATP)</fullName>
        <ecNumber evidence="17">2.7.1.107</ecNumber>
    </submittedName>
</protein>
<keyword evidence="11" id="KW-0443">Lipid metabolism</keyword>
<keyword evidence="7" id="KW-0547">Nucleotide-binding</keyword>
<name>A0ABS4G0L3_9CLOT</name>
<feature type="transmembrane region" description="Helical" evidence="15">
    <location>
        <begin position="91"/>
        <end position="112"/>
    </location>
</feature>
<dbReference type="Gene3D" id="1.20.144.10">
    <property type="entry name" value="Phosphatidic acid phosphatase type 2/haloperoxidase"/>
    <property type="match status" value="1"/>
</dbReference>
<dbReference type="InterPro" id="IPR000326">
    <property type="entry name" value="PAP2/HPO"/>
</dbReference>
<comment type="subcellular location">
    <subcellularLocation>
        <location evidence="1">Cell membrane</location>
        <topology evidence="1">Multi-pass membrane protein</topology>
    </subcellularLocation>
</comment>
<dbReference type="PANTHER" id="PTHR34299">
    <property type="entry name" value="DIACYLGLYCEROL KINASE"/>
    <property type="match status" value="1"/>
</dbReference>
<evidence type="ECO:0000256" key="7">
    <source>
        <dbReference type="ARBA" id="ARBA00022741"/>
    </source>
</evidence>
<dbReference type="EC" id="2.7.1.107" evidence="17"/>
<dbReference type="EMBL" id="JAGGKC010000003">
    <property type="protein sequence ID" value="MBP1918079.1"/>
    <property type="molecule type" value="Genomic_DNA"/>
</dbReference>
<evidence type="ECO:0000256" key="15">
    <source>
        <dbReference type="SAM" id="Phobius"/>
    </source>
</evidence>
<evidence type="ECO:0000256" key="10">
    <source>
        <dbReference type="ARBA" id="ARBA00022989"/>
    </source>
</evidence>
<evidence type="ECO:0000256" key="12">
    <source>
        <dbReference type="ARBA" id="ARBA00023136"/>
    </source>
</evidence>
<dbReference type="Pfam" id="PF01219">
    <property type="entry name" value="DAGK_prokar"/>
    <property type="match status" value="1"/>
</dbReference>
<evidence type="ECO:0000256" key="3">
    <source>
        <dbReference type="ARBA" id="ARBA00022475"/>
    </source>
</evidence>
<reference evidence="17 18" key="1">
    <citation type="submission" date="2021-03" db="EMBL/GenBank/DDBJ databases">
        <title>Genomic Encyclopedia of Type Strains, Phase IV (KMG-IV): sequencing the most valuable type-strain genomes for metagenomic binning, comparative biology and taxonomic classification.</title>
        <authorList>
            <person name="Goeker M."/>
        </authorList>
    </citation>
    <scope>NUCLEOTIDE SEQUENCE [LARGE SCALE GENOMIC DNA]</scope>
    <source>
        <strain evidence="17 18">DSM 6139</strain>
    </source>
</reference>
<dbReference type="RefSeq" id="WP_209458324.1">
    <property type="nucleotide sequence ID" value="NZ_JAGGKC010000003.1"/>
</dbReference>
<dbReference type="Gene3D" id="1.10.287.3610">
    <property type="match status" value="1"/>
</dbReference>
<dbReference type="InterPro" id="IPR036945">
    <property type="entry name" value="DAGK_sf"/>
</dbReference>
<feature type="transmembrane region" description="Helical" evidence="15">
    <location>
        <begin position="133"/>
        <end position="153"/>
    </location>
</feature>
<keyword evidence="12 15" id="KW-0472">Membrane</keyword>
<keyword evidence="5 17" id="KW-0808">Transferase</keyword>
<evidence type="ECO:0000256" key="2">
    <source>
        <dbReference type="ARBA" id="ARBA00005967"/>
    </source>
</evidence>
<feature type="transmembrane region" description="Helical" evidence="15">
    <location>
        <begin position="213"/>
        <end position="231"/>
    </location>
</feature>
<comment type="similarity">
    <text evidence="2">Belongs to the bacterial diacylglycerol kinase family.</text>
</comment>
<accession>A0ABS4G0L3</accession>
<comment type="caution">
    <text evidence="17">The sequence shown here is derived from an EMBL/GenBank/DDBJ whole genome shotgun (WGS) entry which is preliminary data.</text>
</comment>
<keyword evidence="9" id="KW-0067">ATP-binding</keyword>
<dbReference type="Pfam" id="PF01569">
    <property type="entry name" value="PAP2"/>
    <property type="match status" value="1"/>
</dbReference>
<dbReference type="CDD" id="cd14266">
    <property type="entry name" value="UDPK_IM_PAP2_like"/>
    <property type="match status" value="1"/>
</dbReference>
<evidence type="ECO:0000256" key="5">
    <source>
        <dbReference type="ARBA" id="ARBA00022679"/>
    </source>
</evidence>
<evidence type="ECO:0000256" key="8">
    <source>
        <dbReference type="ARBA" id="ARBA00022777"/>
    </source>
</evidence>
<sequence>MKMKGLLDSFNYAIEGLIYAVRTQRNMKIHVVTSIMVLVMALFTRITKVELLVLCLTITMVMSAELFNTAVEATIDLTTNHYHPLAKVAKNTAAAAVLLTTINAVVVGYFLFWNEITSMTYNGIQLVKHSSPYLVLVVFILVSLAVILTKAVIGEGTPLKGGMPSGHAAIAFSIATMVSYLSESAIVMTLSYLLALIVAQSRVDSKVHSTKEVVVGGLLGFLATILIFRLFGY</sequence>
<evidence type="ECO:0000256" key="1">
    <source>
        <dbReference type="ARBA" id="ARBA00004651"/>
    </source>
</evidence>
<proteinExistence type="inferred from homology"/>
<feature type="transmembrane region" description="Helical" evidence="15">
    <location>
        <begin position="168"/>
        <end position="201"/>
    </location>
</feature>
<dbReference type="SUPFAM" id="SSF48317">
    <property type="entry name" value="Acid phosphatase/Vanadium-dependent haloperoxidase"/>
    <property type="match status" value="1"/>
</dbReference>
<keyword evidence="14" id="KW-1208">Phospholipid metabolism</keyword>
<keyword evidence="13" id="KW-0594">Phospholipid biosynthesis</keyword>
<evidence type="ECO:0000256" key="4">
    <source>
        <dbReference type="ARBA" id="ARBA00022516"/>
    </source>
</evidence>
<dbReference type="GO" id="GO:0004143">
    <property type="term" value="F:ATP-dependent diacylglycerol kinase activity"/>
    <property type="evidence" value="ECO:0007669"/>
    <property type="project" value="UniProtKB-EC"/>
</dbReference>
<evidence type="ECO:0000259" key="16">
    <source>
        <dbReference type="SMART" id="SM00014"/>
    </source>
</evidence>
<keyword evidence="4" id="KW-0444">Lipid biosynthesis</keyword>
<organism evidence="17 18">
    <name type="scientific">Youngiibacter multivorans</name>
    <dbReference type="NCBI Taxonomy" id="937251"/>
    <lineage>
        <taxon>Bacteria</taxon>
        <taxon>Bacillati</taxon>
        <taxon>Bacillota</taxon>
        <taxon>Clostridia</taxon>
        <taxon>Eubacteriales</taxon>
        <taxon>Clostridiaceae</taxon>
        <taxon>Youngiibacter</taxon>
    </lineage>
</organism>
<feature type="domain" description="Phosphatidic acid phosphatase type 2/haloperoxidase" evidence="16">
    <location>
        <begin position="107"/>
        <end position="228"/>
    </location>
</feature>
<keyword evidence="3" id="KW-1003">Cell membrane</keyword>